<keyword evidence="1" id="KW-1133">Transmembrane helix</keyword>
<dbReference type="InterPro" id="IPR017850">
    <property type="entry name" value="Alkaline_phosphatase_core_sf"/>
</dbReference>
<keyword evidence="4" id="KW-1185">Reference proteome</keyword>
<comment type="caution">
    <text evidence="2">The sequence shown here is derived from an EMBL/GenBank/DDBJ whole genome shotgun (WGS) entry which is preliminary data.</text>
</comment>
<dbReference type="EMBL" id="CAJOBC010003189">
    <property type="protein sequence ID" value="CAF3771244.1"/>
    <property type="molecule type" value="Genomic_DNA"/>
</dbReference>
<dbReference type="SUPFAM" id="SSF53649">
    <property type="entry name" value="Alkaline phosphatase-like"/>
    <property type="match status" value="1"/>
</dbReference>
<dbReference type="GO" id="GO:0016787">
    <property type="term" value="F:hydrolase activity"/>
    <property type="evidence" value="ECO:0007669"/>
    <property type="project" value="UniProtKB-ARBA"/>
</dbReference>
<dbReference type="PANTHER" id="PTHR10151">
    <property type="entry name" value="ECTONUCLEOTIDE PYROPHOSPHATASE/PHOSPHODIESTERASE"/>
    <property type="match status" value="1"/>
</dbReference>
<dbReference type="AlphaFoldDB" id="A0A814GR34"/>
<evidence type="ECO:0000256" key="1">
    <source>
        <dbReference type="SAM" id="Phobius"/>
    </source>
</evidence>
<evidence type="ECO:0000313" key="4">
    <source>
        <dbReference type="Proteomes" id="UP000663829"/>
    </source>
</evidence>
<dbReference type="PANTHER" id="PTHR10151:SF120">
    <property type="entry name" value="BIS(5'-ADENOSYL)-TRIPHOSPHATASE"/>
    <property type="match status" value="1"/>
</dbReference>
<evidence type="ECO:0000313" key="3">
    <source>
        <dbReference type="EMBL" id="CAF3771244.1"/>
    </source>
</evidence>
<name>A0A814GR34_9BILA</name>
<accession>A0A814GR34</accession>
<gene>
    <name evidence="2" type="ORF">GPM918_LOCUS13692</name>
    <name evidence="3" type="ORF">SRO942_LOCUS13692</name>
</gene>
<feature type="non-terminal residue" evidence="2">
    <location>
        <position position="1"/>
    </location>
</feature>
<evidence type="ECO:0000313" key="2">
    <source>
        <dbReference type="EMBL" id="CAF0999791.1"/>
    </source>
</evidence>
<proteinExistence type="predicted"/>
<dbReference type="Gene3D" id="3.40.720.10">
    <property type="entry name" value="Alkaline Phosphatase, subunit A"/>
    <property type="match status" value="1"/>
</dbReference>
<keyword evidence="1" id="KW-0812">Transmembrane</keyword>
<keyword evidence="1" id="KW-0472">Membrane</keyword>
<protein>
    <submittedName>
        <fullName evidence="2">Uncharacterized protein</fullName>
    </submittedName>
</protein>
<feature type="transmembrane region" description="Helical" evidence="1">
    <location>
        <begin position="137"/>
        <end position="154"/>
    </location>
</feature>
<dbReference type="Proteomes" id="UP000663829">
    <property type="component" value="Unassembled WGS sequence"/>
</dbReference>
<organism evidence="2 4">
    <name type="scientific">Didymodactylos carnosus</name>
    <dbReference type="NCBI Taxonomy" id="1234261"/>
    <lineage>
        <taxon>Eukaryota</taxon>
        <taxon>Metazoa</taxon>
        <taxon>Spiralia</taxon>
        <taxon>Gnathifera</taxon>
        <taxon>Rotifera</taxon>
        <taxon>Eurotatoria</taxon>
        <taxon>Bdelloidea</taxon>
        <taxon>Philodinida</taxon>
        <taxon>Philodinidae</taxon>
        <taxon>Didymodactylos</taxon>
    </lineage>
</organism>
<dbReference type="OrthoDB" id="415411at2759"/>
<sequence>GMANVKRTIKPFYERYIDKSMIDDYYTTGATFNVNPKPDKTEEVLAGLRGIPNDTTNSSSSWNGGTHGWDNDFPSMKAIFMSKGPYFKRGFELDTLNNVDIYRMACKILNLEPNIYATDGSLNNVTKMFSRTSSFNNQYSILYVCLTLFLLYLHH</sequence>
<dbReference type="Proteomes" id="UP000681722">
    <property type="component" value="Unassembled WGS sequence"/>
</dbReference>
<reference evidence="2" key="1">
    <citation type="submission" date="2021-02" db="EMBL/GenBank/DDBJ databases">
        <authorList>
            <person name="Nowell W R."/>
        </authorList>
    </citation>
    <scope>NUCLEOTIDE SEQUENCE</scope>
</reference>
<dbReference type="EMBL" id="CAJNOQ010003189">
    <property type="protein sequence ID" value="CAF0999791.1"/>
    <property type="molecule type" value="Genomic_DNA"/>
</dbReference>